<evidence type="ECO:0000313" key="3">
    <source>
        <dbReference type="Proteomes" id="UP001273209"/>
    </source>
</evidence>
<name>A0AAE1J4G7_9HYPO</name>
<dbReference type="RefSeq" id="XP_062752896.1">
    <property type="nucleotide sequence ID" value="XM_062902855.1"/>
</dbReference>
<proteinExistence type="predicted"/>
<feature type="region of interest" description="Disordered" evidence="1">
    <location>
        <begin position="379"/>
        <end position="411"/>
    </location>
</feature>
<organism evidence="2 3">
    <name type="scientific">Trichoderma aggressivum f. europaeum</name>
    <dbReference type="NCBI Taxonomy" id="173218"/>
    <lineage>
        <taxon>Eukaryota</taxon>
        <taxon>Fungi</taxon>
        <taxon>Dikarya</taxon>
        <taxon>Ascomycota</taxon>
        <taxon>Pezizomycotina</taxon>
        <taxon>Sordariomycetes</taxon>
        <taxon>Hypocreomycetidae</taxon>
        <taxon>Hypocreales</taxon>
        <taxon>Hypocreaceae</taxon>
        <taxon>Trichoderma</taxon>
    </lineage>
</organism>
<accession>A0AAE1J4G7</accession>
<sequence>MPTTNGNGHIDADEDITMDTEAEAVTDQNMAIDTHPIPLPIRTSLYFRSPKMMKEIWQRVCTAPSSVPGVHIFSLEEPRPRFESAFTPRWMPLGPPRLGPRDGGYGWFFRNAKAVTPSFDAHNPSTYLTDSGLWTACKQSRDVMREAYGFASWNRMLGLHSGMFLNELKRQNLLDLPVLNAIWDWKMPLGRDLWTLCYLPNVALELNPAWGHNLSPTDHEANSKLFIVAYIAGLAAMFTPNSTLWFVDERLKRKSIAPTQEQVATELKRRAFYGSDRQYVEVMGNGFPLDHDQWELLPQEILGMTDPPICDPFGTGGYLWTWIEDRLDSEGDGLHWSGEWFIHTLQYYIKAKAKAQREVDWILGQARVLLSEAQEKLGHGNPIDTLGNPTNGNRGENGNGNGEHHDDENCDYKDDDGMLLNAKRIRERNSFTYQTRFDGSEVSRFGLLAVEYF</sequence>
<feature type="compositionally biased region" description="Basic and acidic residues" evidence="1">
    <location>
        <begin position="402"/>
        <end position="411"/>
    </location>
</feature>
<gene>
    <name evidence="2" type="ORF">Triagg1_8051</name>
</gene>
<keyword evidence="3" id="KW-1185">Reference proteome</keyword>
<dbReference type="EMBL" id="JAWRVG010000038">
    <property type="protein sequence ID" value="KAK4066219.1"/>
    <property type="molecule type" value="Genomic_DNA"/>
</dbReference>
<protein>
    <submittedName>
        <fullName evidence="2">Uncharacterized protein</fullName>
    </submittedName>
</protein>
<comment type="caution">
    <text evidence="2">The sequence shown here is derived from an EMBL/GenBank/DDBJ whole genome shotgun (WGS) entry which is preliminary data.</text>
</comment>
<evidence type="ECO:0000256" key="1">
    <source>
        <dbReference type="SAM" id="MobiDB-lite"/>
    </source>
</evidence>
<dbReference type="GeneID" id="87922760"/>
<dbReference type="Proteomes" id="UP001273209">
    <property type="component" value="Unassembled WGS sequence"/>
</dbReference>
<reference evidence="2" key="1">
    <citation type="submission" date="2023-11" db="EMBL/GenBank/DDBJ databases">
        <title>The genome sequences of three competitors of mushroom-forming fungi.</title>
        <authorList>
            <person name="Beijen E."/>
            <person name="Ohm R.A."/>
        </authorList>
    </citation>
    <scope>NUCLEOTIDE SEQUENCE</scope>
    <source>
        <strain evidence="2">CBS 100526</strain>
    </source>
</reference>
<dbReference type="AlphaFoldDB" id="A0AAE1J4G7"/>
<evidence type="ECO:0000313" key="2">
    <source>
        <dbReference type="EMBL" id="KAK4066219.1"/>
    </source>
</evidence>